<dbReference type="SUPFAM" id="SSF49899">
    <property type="entry name" value="Concanavalin A-like lectins/glucanases"/>
    <property type="match status" value="1"/>
</dbReference>
<reference evidence="1 2" key="1">
    <citation type="submission" date="2018-10" db="EMBL/GenBank/DDBJ databases">
        <authorList>
            <person name="Chen W.-M."/>
        </authorList>
    </citation>
    <scope>NUCLEOTIDE SEQUENCE [LARGE SCALE GENOMIC DNA]</scope>
    <source>
        <strain evidence="1 2">H-5</strain>
    </source>
</reference>
<organism evidence="1 2">
    <name type="scientific">Pseudomethylobacillus aquaticus</name>
    <dbReference type="NCBI Taxonomy" id="2676064"/>
    <lineage>
        <taxon>Bacteria</taxon>
        <taxon>Pseudomonadati</taxon>
        <taxon>Pseudomonadota</taxon>
        <taxon>Betaproteobacteria</taxon>
        <taxon>Nitrosomonadales</taxon>
        <taxon>Methylophilaceae</taxon>
        <taxon>Pseudomethylobacillus</taxon>
    </lineage>
</organism>
<gene>
    <name evidence="1" type="ORF">ED236_08345</name>
</gene>
<dbReference type="RefSeq" id="WP_123237519.1">
    <property type="nucleotide sequence ID" value="NZ_RJVP01000004.1"/>
</dbReference>
<evidence type="ECO:0000313" key="1">
    <source>
        <dbReference type="EMBL" id="ROH85745.1"/>
    </source>
</evidence>
<dbReference type="InterPro" id="IPR013320">
    <property type="entry name" value="ConA-like_dom_sf"/>
</dbReference>
<accession>A0A3N0UZ92</accession>
<name>A0A3N0UZ92_9PROT</name>
<comment type="caution">
    <text evidence="1">The sequence shown here is derived from an EMBL/GenBank/DDBJ whole genome shotgun (WGS) entry which is preliminary data.</text>
</comment>
<proteinExistence type="predicted"/>
<dbReference type="EMBL" id="RJVP01000004">
    <property type="protein sequence ID" value="ROH85745.1"/>
    <property type="molecule type" value="Genomic_DNA"/>
</dbReference>
<sequence>MALLFMDGFDHYSFNEITQKWTARDSSSIYSNDIKPTSGRRGGGALLVGSSGGLYKSVPARATFILGVAIYPVTMPSTGGGQPLFELRDGSTQQIYVFIDTAAKLRVYRGGGVLLATSDNPLPVATWSYVEFKATIDNSVGAYELRVNGQTWLTASGIDTQNSANAFANYACLGISGANDANIYYDDFYLCDTSGAANNDFLGDVRIDVLVPTGPGTYQDWTPSTGTDHAALIDETAPNTTDYLTGATPGAKETLTLGDLPVQGSVVAVQVCNYLAKADSGSAKARNLIRSGTTDAYGPESALSTSYVYNLSVYETDPATGNAWSTAAVNALEVGVEVAQ</sequence>
<keyword evidence="2" id="KW-1185">Reference proteome</keyword>
<protein>
    <submittedName>
        <fullName evidence="1">Uncharacterized protein</fullName>
    </submittedName>
</protein>
<dbReference type="Proteomes" id="UP000275137">
    <property type="component" value="Unassembled WGS sequence"/>
</dbReference>
<evidence type="ECO:0000313" key="2">
    <source>
        <dbReference type="Proteomes" id="UP000275137"/>
    </source>
</evidence>
<dbReference type="AlphaFoldDB" id="A0A3N0UZ92"/>